<evidence type="ECO:0000313" key="2">
    <source>
        <dbReference type="Proteomes" id="UP000078046"/>
    </source>
</evidence>
<name>A0A177APJ3_9BILA</name>
<reference evidence="1 2" key="1">
    <citation type="submission" date="2016-04" db="EMBL/GenBank/DDBJ databases">
        <title>The genome of Intoshia linei affirms orthonectids as highly simplified spiralians.</title>
        <authorList>
            <person name="Mikhailov K.V."/>
            <person name="Slusarev G.S."/>
            <person name="Nikitin M.A."/>
            <person name="Logacheva M.D."/>
            <person name="Penin A."/>
            <person name="Aleoshin V."/>
            <person name="Panchin Y.V."/>
        </authorList>
    </citation>
    <scope>NUCLEOTIDE SEQUENCE [LARGE SCALE GENOMIC DNA]</scope>
    <source>
        <strain evidence="1">Intl2013</strain>
        <tissue evidence="1">Whole animal</tissue>
    </source>
</reference>
<keyword evidence="2" id="KW-1185">Reference proteome</keyword>
<protein>
    <submittedName>
        <fullName evidence="1">Uncharacterized protein</fullName>
    </submittedName>
</protein>
<evidence type="ECO:0000313" key="1">
    <source>
        <dbReference type="EMBL" id="OAF63925.1"/>
    </source>
</evidence>
<gene>
    <name evidence="1" type="ORF">A3Q56_08374</name>
</gene>
<dbReference type="AlphaFoldDB" id="A0A177APJ3"/>
<accession>A0A177APJ3</accession>
<proteinExistence type="predicted"/>
<organism evidence="1 2">
    <name type="scientific">Intoshia linei</name>
    <dbReference type="NCBI Taxonomy" id="1819745"/>
    <lineage>
        <taxon>Eukaryota</taxon>
        <taxon>Metazoa</taxon>
        <taxon>Spiralia</taxon>
        <taxon>Lophotrochozoa</taxon>
        <taxon>Mesozoa</taxon>
        <taxon>Orthonectida</taxon>
        <taxon>Rhopaluridae</taxon>
        <taxon>Intoshia</taxon>
    </lineage>
</organism>
<feature type="non-terminal residue" evidence="1">
    <location>
        <position position="106"/>
    </location>
</feature>
<dbReference type="EMBL" id="LWCA01002353">
    <property type="protein sequence ID" value="OAF63925.1"/>
    <property type="molecule type" value="Genomic_DNA"/>
</dbReference>
<comment type="caution">
    <text evidence="1">The sequence shown here is derived from an EMBL/GenBank/DDBJ whole genome shotgun (WGS) entry which is preliminary data.</text>
</comment>
<sequence length="106" mass="12424">MSSDDDDLIIIKTVKPTTNEIKERDLKATIESRLKPLHSAEMSFDTQYAKYYKVNQFVFSNSFFFNGSVSILPIGMKFKFTERYSFLFHTTKSVNDRIDIFMEKLS</sequence>
<dbReference type="Proteomes" id="UP000078046">
    <property type="component" value="Unassembled WGS sequence"/>
</dbReference>